<feature type="region of interest" description="Disordered" evidence="1">
    <location>
        <begin position="1"/>
        <end position="114"/>
    </location>
</feature>
<dbReference type="Proteomes" id="UP000015105">
    <property type="component" value="Chromosome 2D"/>
</dbReference>
<accession>A0A453CW51</accession>
<dbReference type="EnsemblPlants" id="AET2Gv20984400.19">
    <property type="protein sequence ID" value="AET2Gv20984400.19"/>
    <property type="gene ID" value="AET2Gv20984400"/>
</dbReference>
<dbReference type="AlphaFoldDB" id="A0A453CW51"/>
<evidence type="ECO:0000256" key="1">
    <source>
        <dbReference type="SAM" id="MobiDB-lite"/>
    </source>
</evidence>
<reference evidence="2" key="3">
    <citation type="journal article" date="2017" name="Nature">
        <title>Genome sequence of the progenitor of the wheat D genome Aegilops tauschii.</title>
        <authorList>
            <person name="Luo M.C."/>
            <person name="Gu Y.Q."/>
            <person name="Puiu D."/>
            <person name="Wang H."/>
            <person name="Twardziok S.O."/>
            <person name="Deal K.R."/>
            <person name="Huo N."/>
            <person name="Zhu T."/>
            <person name="Wang L."/>
            <person name="Wang Y."/>
            <person name="McGuire P.E."/>
            <person name="Liu S."/>
            <person name="Long H."/>
            <person name="Ramasamy R.K."/>
            <person name="Rodriguez J.C."/>
            <person name="Van S.L."/>
            <person name="Yuan L."/>
            <person name="Wang Z."/>
            <person name="Xia Z."/>
            <person name="Xiao L."/>
            <person name="Anderson O.D."/>
            <person name="Ouyang S."/>
            <person name="Liang Y."/>
            <person name="Zimin A.V."/>
            <person name="Pertea G."/>
            <person name="Qi P."/>
            <person name="Bennetzen J.L."/>
            <person name="Dai X."/>
            <person name="Dawson M.W."/>
            <person name="Muller H.G."/>
            <person name="Kugler K."/>
            <person name="Rivarola-Duarte L."/>
            <person name="Spannagl M."/>
            <person name="Mayer K.F.X."/>
            <person name="Lu F.H."/>
            <person name="Bevan M.W."/>
            <person name="Leroy P."/>
            <person name="Li P."/>
            <person name="You F.M."/>
            <person name="Sun Q."/>
            <person name="Liu Z."/>
            <person name="Lyons E."/>
            <person name="Wicker T."/>
            <person name="Salzberg S.L."/>
            <person name="Devos K.M."/>
            <person name="Dvorak J."/>
        </authorList>
    </citation>
    <scope>NUCLEOTIDE SEQUENCE [LARGE SCALE GENOMIC DNA]</scope>
    <source>
        <strain evidence="2">cv. AL8/78</strain>
    </source>
</reference>
<reference evidence="2" key="5">
    <citation type="journal article" date="2021" name="G3 (Bethesda)">
        <title>Aegilops tauschii genome assembly Aet v5.0 features greater sequence contiguity and improved annotation.</title>
        <authorList>
            <person name="Wang L."/>
            <person name="Zhu T."/>
            <person name="Rodriguez J.C."/>
            <person name="Deal K.R."/>
            <person name="Dubcovsky J."/>
            <person name="McGuire P.E."/>
            <person name="Lux T."/>
            <person name="Spannagl M."/>
            <person name="Mayer K.F.X."/>
            <person name="Baldrich P."/>
            <person name="Meyers B.C."/>
            <person name="Huo N."/>
            <person name="Gu Y.Q."/>
            <person name="Zhou H."/>
            <person name="Devos K.M."/>
            <person name="Bennetzen J.L."/>
            <person name="Unver T."/>
            <person name="Budak H."/>
            <person name="Gulick P.J."/>
            <person name="Galiba G."/>
            <person name="Kalapos B."/>
            <person name="Nelson D.R."/>
            <person name="Li P."/>
            <person name="You F.M."/>
            <person name="Luo M.C."/>
            <person name="Dvorak J."/>
        </authorList>
    </citation>
    <scope>NUCLEOTIDE SEQUENCE [LARGE SCALE GENOMIC DNA]</scope>
    <source>
        <strain evidence="2">cv. AL8/78</strain>
    </source>
</reference>
<name>A0A453CW51_AEGTS</name>
<evidence type="ECO:0000313" key="2">
    <source>
        <dbReference type="EnsemblPlants" id="AET2Gv20984400.19"/>
    </source>
</evidence>
<dbReference type="Gramene" id="AET2Gv20984400.19">
    <property type="protein sequence ID" value="AET2Gv20984400.19"/>
    <property type="gene ID" value="AET2Gv20984400"/>
</dbReference>
<feature type="compositionally biased region" description="Basic and acidic residues" evidence="1">
    <location>
        <begin position="72"/>
        <end position="86"/>
    </location>
</feature>
<reference evidence="3" key="1">
    <citation type="journal article" date="2014" name="Science">
        <title>Ancient hybridizations among the ancestral genomes of bread wheat.</title>
        <authorList>
            <consortium name="International Wheat Genome Sequencing Consortium,"/>
            <person name="Marcussen T."/>
            <person name="Sandve S.R."/>
            <person name="Heier L."/>
            <person name="Spannagl M."/>
            <person name="Pfeifer M."/>
            <person name="Jakobsen K.S."/>
            <person name="Wulff B.B."/>
            <person name="Steuernagel B."/>
            <person name="Mayer K.F."/>
            <person name="Olsen O.A."/>
        </authorList>
    </citation>
    <scope>NUCLEOTIDE SEQUENCE [LARGE SCALE GENOMIC DNA]</scope>
    <source>
        <strain evidence="3">cv. AL8/78</strain>
    </source>
</reference>
<proteinExistence type="predicted"/>
<keyword evidence="3" id="KW-1185">Reference proteome</keyword>
<protein>
    <submittedName>
        <fullName evidence="2">Uncharacterized protein</fullName>
    </submittedName>
</protein>
<reference evidence="3" key="2">
    <citation type="journal article" date="2017" name="Nat. Plants">
        <title>The Aegilops tauschii genome reveals multiple impacts of transposons.</title>
        <authorList>
            <person name="Zhao G."/>
            <person name="Zou C."/>
            <person name="Li K."/>
            <person name="Wang K."/>
            <person name="Li T."/>
            <person name="Gao L."/>
            <person name="Zhang X."/>
            <person name="Wang H."/>
            <person name="Yang Z."/>
            <person name="Liu X."/>
            <person name="Jiang W."/>
            <person name="Mao L."/>
            <person name="Kong X."/>
            <person name="Jiao Y."/>
            <person name="Jia J."/>
        </authorList>
    </citation>
    <scope>NUCLEOTIDE SEQUENCE [LARGE SCALE GENOMIC DNA]</scope>
    <source>
        <strain evidence="3">cv. AL8/78</strain>
    </source>
</reference>
<feature type="compositionally biased region" description="Basic and acidic residues" evidence="1">
    <location>
        <begin position="1"/>
        <end position="12"/>
    </location>
</feature>
<reference evidence="2" key="4">
    <citation type="submission" date="2019-03" db="UniProtKB">
        <authorList>
            <consortium name="EnsemblPlants"/>
        </authorList>
    </citation>
    <scope>IDENTIFICATION</scope>
</reference>
<sequence>TWDRWFEKHESIRSNSKPRPRTHPPTHTIQDCPCPGRSETERKRKTTPAATRSPLMESPRDAHLSPSPEAARMLHEMLLRDLREADGPDLPEEQLRSNDQLQQDEVPLPPARID</sequence>
<evidence type="ECO:0000313" key="3">
    <source>
        <dbReference type="Proteomes" id="UP000015105"/>
    </source>
</evidence>
<organism evidence="2 3">
    <name type="scientific">Aegilops tauschii subsp. strangulata</name>
    <name type="common">Goatgrass</name>
    <dbReference type="NCBI Taxonomy" id="200361"/>
    <lineage>
        <taxon>Eukaryota</taxon>
        <taxon>Viridiplantae</taxon>
        <taxon>Streptophyta</taxon>
        <taxon>Embryophyta</taxon>
        <taxon>Tracheophyta</taxon>
        <taxon>Spermatophyta</taxon>
        <taxon>Magnoliopsida</taxon>
        <taxon>Liliopsida</taxon>
        <taxon>Poales</taxon>
        <taxon>Poaceae</taxon>
        <taxon>BOP clade</taxon>
        <taxon>Pooideae</taxon>
        <taxon>Triticodae</taxon>
        <taxon>Triticeae</taxon>
        <taxon>Triticinae</taxon>
        <taxon>Aegilops</taxon>
    </lineage>
</organism>